<dbReference type="InterPro" id="IPR009057">
    <property type="entry name" value="Homeodomain-like_sf"/>
</dbReference>
<organism evidence="7 8">
    <name type="scientific">Amycolatopsis rifamycinica</name>
    <dbReference type="NCBI Taxonomy" id="287986"/>
    <lineage>
        <taxon>Bacteria</taxon>
        <taxon>Bacillati</taxon>
        <taxon>Actinomycetota</taxon>
        <taxon>Actinomycetes</taxon>
        <taxon>Pseudonocardiales</taxon>
        <taxon>Pseudonocardiaceae</taxon>
        <taxon>Amycolatopsis</taxon>
    </lineage>
</organism>
<evidence type="ECO:0000256" key="5">
    <source>
        <dbReference type="SAM" id="MobiDB-lite"/>
    </source>
</evidence>
<proteinExistence type="predicted"/>
<evidence type="ECO:0000256" key="2">
    <source>
        <dbReference type="ARBA" id="ARBA00023125"/>
    </source>
</evidence>
<dbReference type="AlphaFoldDB" id="A0A066U3F7"/>
<feature type="region of interest" description="Disordered" evidence="5">
    <location>
        <begin position="1"/>
        <end position="22"/>
    </location>
</feature>
<keyword evidence="3" id="KW-0804">Transcription</keyword>
<evidence type="ECO:0000259" key="6">
    <source>
        <dbReference type="PROSITE" id="PS50977"/>
    </source>
</evidence>
<sequence length="237" mass="25673">MTTTGTGRPAAEGLRERKKRAMRRQLSDTAARMFLERGFDAVRVADVGEACGVSEKTVFNYFPSKEALLLDRIEATADALRTHLPDPAHTPVGAMLAILERERDDLATALAADPDQDGALARYRQFGDLIRNTPSLRAYRSDTADRFVDIAAEALAVRTGLHPGDPEPQIAAATLLGLWRVQFRALRTHVRPGHPLPAAIDAVTRDVRRAARLAEAGLAAFPAAAAEPSTAGRSEHH</sequence>
<dbReference type="STRING" id="287986.DV20_11475"/>
<dbReference type="Gene3D" id="1.10.357.10">
    <property type="entry name" value="Tetracycline Repressor, domain 2"/>
    <property type="match status" value="1"/>
</dbReference>
<dbReference type="InterPro" id="IPR050109">
    <property type="entry name" value="HTH-type_TetR-like_transc_reg"/>
</dbReference>
<name>A0A066U3F7_9PSEU</name>
<dbReference type="InterPro" id="IPR041347">
    <property type="entry name" value="MftR_C"/>
</dbReference>
<reference evidence="7 8" key="1">
    <citation type="submission" date="2014-05" db="EMBL/GenBank/DDBJ databases">
        <title>Draft genome sequence of Amycolatopsis rifamycinica DSM 46095.</title>
        <authorList>
            <person name="Lal R."/>
            <person name="Saxena A."/>
            <person name="Kumari R."/>
            <person name="Mukherjee U."/>
            <person name="Singh P."/>
            <person name="Sangwan N."/>
            <person name="Mahato N.K."/>
        </authorList>
    </citation>
    <scope>NUCLEOTIDE SEQUENCE [LARGE SCALE GENOMIC DNA]</scope>
    <source>
        <strain evidence="7 8">DSM 46095</strain>
    </source>
</reference>
<dbReference type="Proteomes" id="UP000027345">
    <property type="component" value="Unassembled WGS sequence"/>
</dbReference>
<dbReference type="Pfam" id="PF00440">
    <property type="entry name" value="TetR_N"/>
    <property type="match status" value="1"/>
</dbReference>
<protein>
    <submittedName>
        <fullName evidence="7">TetR family transcriptional regulator</fullName>
    </submittedName>
</protein>
<keyword evidence="8" id="KW-1185">Reference proteome</keyword>
<dbReference type="EMBL" id="JMQI01000024">
    <property type="protein sequence ID" value="KDN22001.1"/>
    <property type="molecule type" value="Genomic_DNA"/>
</dbReference>
<dbReference type="PANTHER" id="PTHR30055">
    <property type="entry name" value="HTH-TYPE TRANSCRIPTIONAL REGULATOR RUTR"/>
    <property type="match status" value="1"/>
</dbReference>
<dbReference type="PROSITE" id="PS50977">
    <property type="entry name" value="HTH_TETR_2"/>
    <property type="match status" value="1"/>
</dbReference>
<dbReference type="GO" id="GO:0000976">
    <property type="term" value="F:transcription cis-regulatory region binding"/>
    <property type="evidence" value="ECO:0007669"/>
    <property type="project" value="TreeGrafter"/>
</dbReference>
<evidence type="ECO:0000256" key="3">
    <source>
        <dbReference type="ARBA" id="ARBA00023163"/>
    </source>
</evidence>
<feature type="DNA-binding region" description="H-T-H motif" evidence="4">
    <location>
        <begin position="43"/>
        <end position="62"/>
    </location>
</feature>
<dbReference type="Gene3D" id="1.10.10.60">
    <property type="entry name" value="Homeodomain-like"/>
    <property type="match status" value="1"/>
</dbReference>
<accession>A0A066U3F7</accession>
<dbReference type="RefSeq" id="WP_235190789.1">
    <property type="nucleotide sequence ID" value="NZ_JMQI01000024.1"/>
</dbReference>
<evidence type="ECO:0000313" key="7">
    <source>
        <dbReference type="EMBL" id="KDN22001.1"/>
    </source>
</evidence>
<dbReference type="InterPro" id="IPR001647">
    <property type="entry name" value="HTH_TetR"/>
</dbReference>
<evidence type="ECO:0000313" key="8">
    <source>
        <dbReference type="Proteomes" id="UP000027345"/>
    </source>
</evidence>
<keyword evidence="2 4" id="KW-0238">DNA-binding</keyword>
<dbReference type="eggNOG" id="COG1309">
    <property type="taxonomic scope" value="Bacteria"/>
</dbReference>
<gene>
    <name evidence="7" type="ORF">DV20_11475</name>
</gene>
<evidence type="ECO:0000256" key="4">
    <source>
        <dbReference type="PROSITE-ProRule" id="PRU00335"/>
    </source>
</evidence>
<dbReference type="Pfam" id="PF17754">
    <property type="entry name" value="TetR_C_14"/>
    <property type="match status" value="1"/>
</dbReference>
<dbReference type="SUPFAM" id="SSF46689">
    <property type="entry name" value="Homeodomain-like"/>
    <property type="match status" value="1"/>
</dbReference>
<evidence type="ECO:0000256" key="1">
    <source>
        <dbReference type="ARBA" id="ARBA00023015"/>
    </source>
</evidence>
<dbReference type="PANTHER" id="PTHR30055:SF234">
    <property type="entry name" value="HTH-TYPE TRANSCRIPTIONAL REGULATOR BETI"/>
    <property type="match status" value="1"/>
</dbReference>
<dbReference type="GO" id="GO:0003700">
    <property type="term" value="F:DNA-binding transcription factor activity"/>
    <property type="evidence" value="ECO:0007669"/>
    <property type="project" value="TreeGrafter"/>
</dbReference>
<feature type="domain" description="HTH tetR-type" evidence="6">
    <location>
        <begin position="20"/>
        <end position="80"/>
    </location>
</feature>
<comment type="caution">
    <text evidence="7">The sequence shown here is derived from an EMBL/GenBank/DDBJ whole genome shotgun (WGS) entry which is preliminary data.</text>
</comment>
<keyword evidence="1" id="KW-0805">Transcription regulation</keyword>
<dbReference type="PRINTS" id="PR00455">
    <property type="entry name" value="HTHTETR"/>
</dbReference>